<proteinExistence type="inferred from homology"/>
<keyword evidence="5" id="KW-1185">Reference proteome</keyword>
<gene>
    <name evidence="4" type="ORF">HMPREF9282_00505</name>
</gene>
<evidence type="ECO:0000256" key="3">
    <source>
        <dbReference type="ARBA" id="ARBA00023204"/>
    </source>
</evidence>
<sequence length="252" mass="28173">MKKAAEAFEILQKPFLPEEIEWRVGRKSKDGSKGTALAYMDARAVRKRFNEAVGPENWGLTYQPIDMGVSSKLDKFGNAVDYKGFIATITIRVLDEDGNVITVSRSDGSELTDFQHIKGGLSGAEKRVASQFGVGDYLYGLKEEWVPLDKYGNILKVPVLPQWALPEGYEQPLSNINTEALNNYADIDDFGASEFEKEESSSDDVVMPFGKMKGQKIKEMTDTGYLSWIVDKSSCYDNVKQAARERLEELGE</sequence>
<dbReference type="OrthoDB" id="9805874at2"/>
<comment type="caution">
    <text evidence="4">The sequence shown here is derived from an EMBL/GenBank/DDBJ whole genome shotgun (WGS) entry which is preliminary data.</text>
</comment>
<reference evidence="4 5" key="1">
    <citation type="submission" date="2012-09" db="EMBL/GenBank/DDBJ databases">
        <title>The Genome Sequence of Veillonella ratti ACS-216-V-COL6B.</title>
        <authorList>
            <consortium name="The Broad Institute Genome Sequencing Platform"/>
            <person name="Earl A."/>
            <person name="Ward D."/>
            <person name="Feldgarden M."/>
            <person name="Gevers D."/>
            <person name="Saerens B."/>
            <person name="Vaneechoutte M."/>
            <person name="Walker B."/>
            <person name="Young S.K."/>
            <person name="Zeng Q."/>
            <person name="Gargeya S."/>
            <person name="Fitzgerald M."/>
            <person name="Haas B."/>
            <person name="Abouelleil A."/>
            <person name="Alvarado L."/>
            <person name="Arachchi H.M."/>
            <person name="Berlin A."/>
            <person name="Chapman S.B."/>
            <person name="Goldberg J."/>
            <person name="Griggs A."/>
            <person name="Gujja S."/>
            <person name="Hansen M."/>
            <person name="Howarth C."/>
            <person name="Imamovic A."/>
            <person name="Larimer J."/>
            <person name="McCowen C."/>
            <person name="Montmayeur A."/>
            <person name="Murphy C."/>
            <person name="Neiman D."/>
            <person name="Pearson M."/>
            <person name="Priest M."/>
            <person name="Roberts A."/>
            <person name="Saif S."/>
            <person name="Shea T."/>
            <person name="Sisk P."/>
            <person name="Sykes S."/>
            <person name="Wortman J."/>
            <person name="Nusbaum C."/>
            <person name="Birren B."/>
        </authorList>
    </citation>
    <scope>NUCLEOTIDE SEQUENCE [LARGE SCALE GENOMIC DNA]</scope>
    <source>
        <strain evidence="4 5">ACS-216-V-Col6b</strain>
    </source>
</reference>
<organism evidence="4 5">
    <name type="scientific">Veillonella seminalis ACS-216-V-Col6b</name>
    <dbReference type="NCBI Taxonomy" id="883156"/>
    <lineage>
        <taxon>Bacteria</taxon>
        <taxon>Bacillati</taxon>
        <taxon>Bacillota</taxon>
        <taxon>Negativicutes</taxon>
        <taxon>Veillonellales</taxon>
        <taxon>Veillonellaceae</taxon>
        <taxon>Veillonella</taxon>
    </lineage>
</organism>
<evidence type="ECO:0000256" key="2">
    <source>
        <dbReference type="ARBA" id="ARBA00022763"/>
    </source>
</evidence>
<dbReference type="GO" id="GO:0006281">
    <property type="term" value="P:DNA repair"/>
    <property type="evidence" value="ECO:0007669"/>
    <property type="project" value="UniProtKB-KW"/>
</dbReference>
<accession>K9D2Z5</accession>
<dbReference type="PATRIC" id="fig|883156.3.peg.501"/>
<name>K9D2Z5_9FIRM</name>
<protein>
    <submittedName>
        <fullName evidence="4">Uncharacterized protein</fullName>
    </submittedName>
</protein>
<dbReference type="STRING" id="883156.HMPREF9282_00505"/>
<evidence type="ECO:0000256" key="1">
    <source>
        <dbReference type="ARBA" id="ARBA00006638"/>
    </source>
</evidence>
<evidence type="ECO:0000313" key="5">
    <source>
        <dbReference type="Proteomes" id="UP000009891"/>
    </source>
</evidence>
<dbReference type="InterPro" id="IPR041247">
    <property type="entry name" value="Rad52_fam"/>
</dbReference>
<comment type="similarity">
    <text evidence="1">Belongs to the RAD52 family.</text>
</comment>
<dbReference type="Proteomes" id="UP000009891">
    <property type="component" value="Unassembled WGS sequence"/>
</dbReference>
<keyword evidence="2" id="KW-0227">DNA damage</keyword>
<keyword evidence="3" id="KW-0234">DNA repair</keyword>
<dbReference type="HOGENOM" id="CLU_096421_0_0_9"/>
<dbReference type="eggNOG" id="COG4712">
    <property type="taxonomic scope" value="Bacteria"/>
</dbReference>
<dbReference type="EMBL" id="AHAF01000003">
    <property type="protein sequence ID" value="EKU78708.1"/>
    <property type="molecule type" value="Genomic_DNA"/>
</dbReference>
<evidence type="ECO:0000313" key="4">
    <source>
        <dbReference type="EMBL" id="EKU78708.1"/>
    </source>
</evidence>
<dbReference type="Pfam" id="PF04098">
    <property type="entry name" value="Rad52_Rad22"/>
    <property type="match status" value="1"/>
</dbReference>
<dbReference type="RefSeq" id="WP_006555405.1">
    <property type="nucleotide sequence ID" value="NZ_JH992936.1"/>
</dbReference>
<dbReference type="AlphaFoldDB" id="K9D2Z5"/>